<dbReference type="PANTHER" id="PTHR44068">
    <property type="entry name" value="ZGC:194242"/>
    <property type="match status" value="1"/>
</dbReference>
<evidence type="ECO:0000259" key="1">
    <source>
        <dbReference type="Pfam" id="PF13649"/>
    </source>
</evidence>
<dbReference type="Gene3D" id="3.40.50.150">
    <property type="entry name" value="Vaccinia Virus protein VP39"/>
    <property type="match status" value="1"/>
</dbReference>
<proteinExistence type="predicted"/>
<reference evidence="2" key="1">
    <citation type="submission" date="2020-08" db="EMBL/GenBank/DDBJ databases">
        <title>Pontibacter sp. SD6 16S ribosomal RNA gene Genome sequencing and assembly.</title>
        <authorList>
            <person name="Kang M."/>
        </authorList>
    </citation>
    <scope>NUCLEOTIDE SEQUENCE</scope>
    <source>
        <strain evidence="2">SD6</strain>
    </source>
</reference>
<dbReference type="InterPro" id="IPR050447">
    <property type="entry name" value="Erg6_SMT_methyltransf"/>
</dbReference>
<keyword evidence="2" id="KW-0808">Transferase</keyword>
<sequence length="266" mass="31022">MHAQHLHHVFPKASQYDPEWVRKHSMGENVLFNLESLTKSLNLKPSMRVLDLGCGKAISSIFLAKEFGVKVWAVDEAVSASDNYQRIREEDCEDLVVPIEADARALPFAEEYFDVVIVVDSYTYFGTDEKYLPYIARFIKPGGYIAIVDVCFTKEIETLDQVPDFLQEDYQNYWYFVHTIDWWKKLWEKTGLVEVQAAKLLNEADLVRENYVKDFKDSDEPDPFAKALELDEQHFISFFKLIGCRTKKTVYLQDYKVELKNQDSTQ</sequence>
<dbReference type="EMBL" id="JACRVF010000003">
    <property type="protein sequence ID" value="MBC5993658.1"/>
    <property type="molecule type" value="Genomic_DNA"/>
</dbReference>
<dbReference type="Pfam" id="PF13649">
    <property type="entry name" value="Methyltransf_25"/>
    <property type="match status" value="1"/>
</dbReference>
<dbReference type="GO" id="GO:0032259">
    <property type="term" value="P:methylation"/>
    <property type="evidence" value="ECO:0007669"/>
    <property type="project" value="UniProtKB-KW"/>
</dbReference>
<gene>
    <name evidence="2" type="ORF">H8S84_12500</name>
</gene>
<accession>A0A923N6P1</accession>
<keyword evidence="2" id="KW-0489">Methyltransferase</keyword>
<dbReference type="InterPro" id="IPR029063">
    <property type="entry name" value="SAM-dependent_MTases_sf"/>
</dbReference>
<dbReference type="AlphaFoldDB" id="A0A923N6P1"/>
<dbReference type="GO" id="GO:0008168">
    <property type="term" value="F:methyltransferase activity"/>
    <property type="evidence" value="ECO:0007669"/>
    <property type="project" value="UniProtKB-KW"/>
</dbReference>
<keyword evidence="3" id="KW-1185">Reference proteome</keyword>
<evidence type="ECO:0000313" key="3">
    <source>
        <dbReference type="Proteomes" id="UP000603640"/>
    </source>
</evidence>
<dbReference type="RefSeq" id="WP_187067672.1">
    <property type="nucleotide sequence ID" value="NZ_JACRVF010000003.1"/>
</dbReference>
<dbReference type="InterPro" id="IPR041698">
    <property type="entry name" value="Methyltransf_25"/>
</dbReference>
<comment type="caution">
    <text evidence="2">The sequence shown here is derived from an EMBL/GenBank/DDBJ whole genome shotgun (WGS) entry which is preliminary data.</text>
</comment>
<name>A0A923N6P1_9BACT</name>
<feature type="domain" description="Methyltransferase" evidence="1">
    <location>
        <begin position="49"/>
        <end position="143"/>
    </location>
</feature>
<evidence type="ECO:0000313" key="2">
    <source>
        <dbReference type="EMBL" id="MBC5993658.1"/>
    </source>
</evidence>
<dbReference type="CDD" id="cd02440">
    <property type="entry name" value="AdoMet_MTases"/>
    <property type="match status" value="1"/>
</dbReference>
<dbReference type="PANTHER" id="PTHR44068:SF11">
    <property type="entry name" value="GERANYL DIPHOSPHATE 2-C-METHYLTRANSFERASE"/>
    <property type="match status" value="1"/>
</dbReference>
<dbReference type="Proteomes" id="UP000603640">
    <property type="component" value="Unassembled WGS sequence"/>
</dbReference>
<protein>
    <submittedName>
        <fullName evidence="2">Methyltransferase domain-containing protein</fullName>
    </submittedName>
</protein>
<dbReference type="SUPFAM" id="SSF53335">
    <property type="entry name" value="S-adenosyl-L-methionine-dependent methyltransferases"/>
    <property type="match status" value="1"/>
</dbReference>
<organism evidence="2 3">
    <name type="scientific">Pontibacter cellulosilyticus</name>
    <dbReference type="NCBI Taxonomy" id="1720253"/>
    <lineage>
        <taxon>Bacteria</taxon>
        <taxon>Pseudomonadati</taxon>
        <taxon>Bacteroidota</taxon>
        <taxon>Cytophagia</taxon>
        <taxon>Cytophagales</taxon>
        <taxon>Hymenobacteraceae</taxon>
        <taxon>Pontibacter</taxon>
    </lineage>
</organism>